<dbReference type="EMBL" id="CP066831">
    <property type="protein sequence ID" value="QQM41978.1"/>
    <property type="molecule type" value="Genomic_DNA"/>
</dbReference>
<keyword evidence="2" id="KW-1185">Reference proteome</keyword>
<dbReference type="Proteomes" id="UP000595636">
    <property type="component" value="Chromosome"/>
</dbReference>
<accession>A0A7T7I6L9</accession>
<reference evidence="1 2" key="1">
    <citation type="submission" date="2020-12" db="EMBL/GenBank/DDBJ databases">
        <title>A novel species.</title>
        <authorList>
            <person name="Li K."/>
        </authorList>
    </citation>
    <scope>NUCLEOTIDE SEQUENCE [LARGE SCALE GENOMIC DNA]</scope>
    <source>
        <strain evidence="1 2">ZYC-3</strain>
    </source>
</reference>
<gene>
    <name evidence="1" type="ORF">JEQ17_22720</name>
</gene>
<sequence>MSKESRQAKKEQRQQLKKLPLRERMAAAHRLAEGLDAELPDEPVTRERFRVDIEENIDLAGFGTTGLAKYRYTITDTATNRIQKTEYQFSKSLAQSVANTYVTKILSGKHAIK</sequence>
<dbReference type="KEGG" id="slf:JEQ17_22720"/>
<name>A0A7T7I6L9_9ACTN</name>
<evidence type="ECO:0000313" key="2">
    <source>
        <dbReference type="Proteomes" id="UP000595636"/>
    </source>
</evidence>
<dbReference type="RefSeq" id="WP_200396939.1">
    <property type="nucleotide sequence ID" value="NZ_CP066831.1"/>
</dbReference>
<organism evidence="1 2">
    <name type="scientific">Streptomyces liliifuscus</name>
    <dbReference type="NCBI Taxonomy" id="2797636"/>
    <lineage>
        <taxon>Bacteria</taxon>
        <taxon>Bacillati</taxon>
        <taxon>Actinomycetota</taxon>
        <taxon>Actinomycetes</taxon>
        <taxon>Kitasatosporales</taxon>
        <taxon>Streptomycetaceae</taxon>
        <taxon>Streptomyces</taxon>
    </lineage>
</organism>
<protein>
    <submittedName>
        <fullName evidence="1">Uncharacterized protein</fullName>
    </submittedName>
</protein>
<dbReference type="AlphaFoldDB" id="A0A7T7I6L9"/>
<proteinExistence type="predicted"/>
<evidence type="ECO:0000313" key="1">
    <source>
        <dbReference type="EMBL" id="QQM41978.1"/>
    </source>
</evidence>